<keyword evidence="5" id="KW-1003">Cell membrane</keyword>
<keyword evidence="10 11" id="KW-0472">Membrane</keyword>
<evidence type="ECO:0000256" key="3">
    <source>
        <dbReference type="ARBA" id="ARBA00014962"/>
    </source>
</evidence>
<feature type="transmembrane region" description="Helical" evidence="11">
    <location>
        <begin position="26"/>
        <end position="42"/>
    </location>
</feature>
<accession>A0A1Y6B448</accession>
<evidence type="ECO:0000256" key="10">
    <source>
        <dbReference type="ARBA" id="ARBA00023136"/>
    </source>
</evidence>
<dbReference type="GO" id="GO:0005886">
    <property type="term" value="C:plasma membrane"/>
    <property type="evidence" value="ECO:0007669"/>
    <property type="project" value="UniProtKB-SubCell"/>
</dbReference>
<organism evidence="12 13">
    <name type="scientific">Pseudobacteriovorax antillogorgiicola</name>
    <dbReference type="NCBI Taxonomy" id="1513793"/>
    <lineage>
        <taxon>Bacteria</taxon>
        <taxon>Pseudomonadati</taxon>
        <taxon>Bdellovibrionota</taxon>
        <taxon>Oligoflexia</taxon>
        <taxon>Oligoflexales</taxon>
        <taxon>Pseudobacteriovoracaceae</taxon>
        <taxon>Pseudobacteriovorax</taxon>
    </lineage>
</organism>
<keyword evidence="8 11" id="KW-1133">Transmembrane helix</keyword>
<dbReference type="STRING" id="1513793.SAMN06296036_101403"/>
<sequence length="110" mass="11922">MINNLFVGTALAQGKAAAEPSMLELLAMPAMILVIMYLFMIRPQQKKQKEHQELLQNLKSGDEVVTTGGIIGRIKAVSDAFVTIDAGANNQLKIQKHHVVSLSPKAAAKK</sequence>
<keyword evidence="7" id="KW-0653">Protein transport</keyword>
<evidence type="ECO:0000256" key="9">
    <source>
        <dbReference type="ARBA" id="ARBA00023010"/>
    </source>
</evidence>
<evidence type="ECO:0000313" key="13">
    <source>
        <dbReference type="Proteomes" id="UP000192907"/>
    </source>
</evidence>
<evidence type="ECO:0000256" key="1">
    <source>
        <dbReference type="ARBA" id="ARBA00004162"/>
    </source>
</evidence>
<evidence type="ECO:0000313" key="12">
    <source>
        <dbReference type="EMBL" id="SME90848.1"/>
    </source>
</evidence>
<evidence type="ECO:0000256" key="8">
    <source>
        <dbReference type="ARBA" id="ARBA00022989"/>
    </source>
</evidence>
<evidence type="ECO:0000256" key="4">
    <source>
        <dbReference type="ARBA" id="ARBA00022448"/>
    </source>
</evidence>
<gene>
    <name evidence="12" type="ORF">SAMN06296036_101403</name>
</gene>
<dbReference type="InterPro" id="IPR003849">
    <property type="entry name" value="Preprotein_translocase_YajC"/>
</dbReference>
<dbReference type="GO" id="GO:0015031">
    <property type="term" value="P:protein transport"/>
    <property type="evidence" value="ECO:0007669"/>
    <property type="project" value="UniProtKB-KW"/>
</dbReference>
<dbReference type="AlphaFoldDB" id="A0A1Y6B448"/>
<dbReference type="PANTHER" id="PTHR33909">
    <property type="entry name" value="SEC TRANSLOCON ACCESSORY COMPLEX SUBUNIT YAJC"/>
    <property type="match status" value="1"/>
</dbReference>
<evidence type="ECO:0000256" key="11">
    <source>
        <dbReference type="SAM" id="Phobius"/>
    </source>
</evidence>
<name>A0A1Y6B448_9BACT</name>
<dbReference type="Pfam" id="PF02699">
    <property type="entry name" value="YajC"/>
    <property type="match status" value="1"/>
</dbReference>
<comment type="similarity">
    <text evidence="2">Belongs to the YajC family.</text>
</comment>
<dbReference type="PANTHER" id="PTHR33909:SF1">
    <property type="entry name" value="SEC TRANSLOCON ACCESSORY COMPLEX SUBUNIT YAJC"/>
    <property type="match status" value="1"/>
</dbReference>
<dbReference type="RefSeq" id="WP_159455077.1">
    <property type="nucleotide sequence ID" value="NZ_FWZT01000001.1"/>
</dbReference>
<dbReference type="PRINTS" id="PR01853">
    <property type="entry name" value="YAJCTRNLCASE"/>
</dbReference>
<keyword evidence="9" id="KW-0811">Translocation</keyword>
<evidence type="ECO:0000256" key="7">
    <source>
        <dbReference type="ARBA" id="ARBA00022927"/>
    </source>
</evidence>
<protein>
    <recommendedName>
        <fullName evidence="3">Sec translocon accessory complex subunit YajC</fullName>
    </recommendedName>
</protein>
<dbReference type="Proteomes" id="UP000192907">
    <property type="component" value="Unassembled WGS sequence"/>
</dbReference>
<evidence type="ECO:0000256" key="5">
    <source>
        <dbReference type="ARBA" id="ARBA00022475"/>
    </source>
</evidence>
<keyword evidence="6 11" id="KW-0812">Transmembrane</keyword>
<proteinExistence type="inferred from homology"/>
<reference evidence="13" key="1">
    <citation type="submission" date="2017-04" db="EMBL/GenBank/DDBJ databases">
        <authorList>
            <person name="Varghese N."/>
            <person name="Submissions S."/>
        </authorList>
    </citation>
    <scope>NUCLEOTIDE SEQUENCE [LARGE SCALE GENOMIC DNA]</scope>
    <source>
        <strain evidence="13">RKEM611</strain>
    </source>
</reference>
<evidence type="ECO:0000256" key="6">
    <source>
        <dbReference type="ARBA" id="ARBA00022692"/>
    </source>
</evidence>
<dbReference type="NCBIfam" id="TIGR00739">
    <property type="entry name" value="yajC"/>
    <property type="match status" value="1"/>
</dbReference>
<keyword evidence="13" id="KW-1185">Reference proteome</keyword>
<comment type="subcellular location">
    <subcellularLocation>
        <location evidence="1">Cell membrane</location>
        <topology evidence="1">Single-pass membrane protein</topology>
    </subcellularLocation>
</comment>
<evidence type="ECO:0000256" key="2">
    <source>
        <dbReference type="ARBA" id="ARBA00006742"/>
    </source>
</evidence>
<dbReference type="SMART" id="SM01323">
    <property type="entry name" value="YajC"/>
    <property type="match status" value="1"/>
</dbReference>
<keyword evidence="4" id="KW-0813">Transport</keyword>
<dbReference type="EMBL" id="FWZT01000001">
    <property type="protein sequence ID" value="SME90848.1"/>
    <property type="molecule type" value="Genomic_DNA"/>
</dbReference>